<feature type="region of interest" description="Disordered" evidence="13">
    <location>
        <begin position="30"/>
        <end position="175"/>
    </location>
</feature>
<proteinExistence type="inferred from homology"/>
<dbReference type="GO" id="GO:0005524">
    <property type="term" value="F:ATP binding"/>
    <property type="evidence" value="ECO:0007669"/>
    <property type="project" value="UniProtKB-UniRule"/>
</dbReference>
<evidence type="ECO:0000256" key="6">
    <source>
        <dbReference type="ARBA" id="ARBA00022741"/>
    </source>
</evidence>
<keyword evidence="16" id="KW-1185">Reference proteome</keyword>
<gene>
    <name evidence="15" type="ORF">KP79_PYT23949</name>
</gene>
<keyword evidence="10" id="KW-0539">Nucleus</keyword>
<evidence type="ECO:0000256" key="9">
    <source>
        <dbReference type="ARBA" id="ARBA00023137"/>
    </source>
</evidence>
<feature type="domain" description="Protein kinase" evidence="14">
    <location>
        <begin position="192"/>
        <end position="509"/>
    </location>
</feature>
<dbReference type="PANTHER" id="PTHR45646:SF11">
    <property type="entry name" value="SERINE_THREONINE-PROTEIN KINASE DOA"/>
    <property type="match status" value="1"/>
</dbReference>
<feature type="binding site" evidence="12">
    <location>
        <position position="222"/>
    </location>
    <ligand>
        <name>ATP</name>
        <dbReference type="ChEBI" id="CHEBI:30616"/>
    </ligand>
</feature>
<dbReference type="GO" id="GO:0043484">
    <property type="term" value="P:regulation of RNA splicing"/>
    <property type="evidence" value="ECO:0007669"/>
    <property type="project" value="TreeGrafter"/>
</dbReference>
<dbReference type="GO" id="GO:0005634">
    <property type="term" value="C:nucleus"/>
    <property type="evidence" value="ECO:0007669"/>
    <property type="project" value="UniProtKB-SubCell"/>
</dbReference>
<dbReference type="EMBL" id="NEDP02003225">
    <property type="protein sequence ID" value="OWF49171.1"/>
    <property type="molecule type" value="Genomic_DNA"/>
</dbReference>
<keyword evidence="7 15" id="KW-0418">Kinase</keyword>
<evidence type="ECO:0000256" key="4">
    <source>
        <dbReference type="ARBA" id="ARBA00022553"/>
    </source>
</evidence>
<dbReference type="AlphaFoldDB" id="A0A210QKL8"/>
<feature type="compositionally biased region" description="Basic residues" evidence="13">
    <location>
        <begin position="135"/>
        <end position="155"/>
    </location>
</feature>
<dbReference type="FunFam" id="3.30.200.20:FF:000061">
    <property type="entry name" value="Dual specificity protein kinase CLK2"/>
    <property type="match status" value="1"/>
</dbReference>
<comment type="similarity">
    <text evidence="11">Belongs to the protein kinase superfamily. CMGC Ser/Thr protein kinase family. Lammer subfamily.</text>
</comment>
<dbReference type="PANTHER" id="PTHR45646">
    <property type="entry name" value="SERINE/THREONINE-PROTEIN KINASE DOA-RELATED"/>
    <property type="match status" value="1"/>
</dbReference>
<dbReference type="SUPFAM" id="SSF56112">
    <property type="entry name" value="Protein kinase-like (PK-like)"/>
    <property type="match status" value="1"/>
</dbReference>
<dbReference type="CDD" id="cd14134">
    <property type="entry name" value="PKc_CLK"/>
    <property type="match status" value="1"/>
</dbReference>
<evidence type="ECO:0000256" key="3">
    <source>
        <dbReference type="ARBA" id="ARBA00022527"/>
    </source>
</evidence>
<dbReference type="InterPro" id="IPR017441">
    <property type="entry name" value="Protein_kinase_ATP_BS"/>
</dbReference>
<evidence type="ECO:0000256" key="13">
    <source>
        <dbReference type="SAM" id="MobiDB-lite"/>
    </source>
</evidence>
<dbReference type="Gene3D" id="3.30.200.20">
    <property type="entry name" value="Phosphorylase Kinase, domain 1"/>
    <property type="match status" value="1"/>
</dbReference>
<evidence type="ECO:0000256" key="7">
    <source>
        <dbReference type="ARBA" id="ARBA00022777"/>
    </source>
</evidence>
<feature type="compositionally biased region" description="Basic and acidic residues" evidence="13">
    <location>
        <begin position="81"/>
        <end position="108"/>
    </location>
</feature>
<evidence type="ECO:0000256" key="12">
    <source>
        <dbReference type="PROSITE-ProRule" id="PRU10141"/>
    </source>
</evidence>
<evidence type="ECO:0000256" key="5">
    <source>
        <dbReference type="ARBA" id="ARBA00022679"/>
    </source>
</evidence>
<dbReference type="STRING" id="6573.A0A210QKL8"/>
<dbReference type="GO" id="GO:0004713">
    <property type="term" value="F:protein tyrosine kinase activity"/>
    <property type="evidence" value="ECO:0007669"/>
    <property type="project" value="UniProtKB-KW"/>
</dbReference>
<dbReference type="Proteomes" id="UP000242188">
    <property type="component" value="Unassembled WGS sequence"/>
</dbReference>
<evidence type="ECO:0000256" key="8">
    <source>
        <dbReference type="ARBA" id="ARBA00022840"/>
    </source>
</evidence>
<dbReference type="GO" id="GO:0004674">
    <property type="term" value="F:protein serine/threonine kinase activity"/>
    <property type="evidence" value="ECO:0007669"/>
    <property type="project" value="UniProtKB-KW"/>
</dbReference>
<feature type="compositionally biased region" description="Basic and acidic residues" evidence="13">
    <location>
        <begin position="43"/>
        <end position="63"/>
    </location>
</feature>
<organism evidence="15 16">
    <name type="scientific">Mizuhopecten yessoensis</name>
    <name type="common">Japanese scallop</name>
    <name type="synonym">Patinopecten yessoensis</name>
    <dbReference type="NCBI Taxonomy" id="6573"/>
    <lineage>
        <taxon>Eukaryota</taxon>
        <taxon>Metazoa</taxon>
        <taxon>Spiralia</taxon>
        <taxon>Lophotrochozoa</taxon>
        <taxon>Mollusca</taxon>
        <taxon>Bivalvia</taxon>
        <taxon>Autobranchia</taxon>
        <taxon>Pteriomorphia</taxon>
        <taxon>Pectinida</taxon>
        <taxon>Pectinoidea</taxon>
        <taxon>Pectinidae</taxon>
        <taxon>Mizuhopecten</taxon>
    </lineage>
</organism>
<evidence type="ECO:0000256" key="1">
    <source>
        <dbReference type="ARBA" id="ARBA00004123"/>
    </source>
</evidence>
<evidence type="ECO:0000256" key="10">
    <source>
        <dbReference type="ARBA" id="ARBA00023242"/>
    </source>
</evidence>
<dbReference type="OrthoDB" id="283111at2759"/>
<reference evidence="15 16" key="1">
    <citation type="journal article" date="2017" name="Nat. Ecol. Evol.">
        <title>Scallop genome provides insights into evolution of bilaterian karyotype and development.</title>
        <authorList>
            <person name="Wang S."/>
            <person name="Zhang J."/>
            <person name="Jiao W."/>
            <person name="Li J."/>
            <person name="Xun X."/>
            <person name="Sun Y."/>
            <person name="Guo X."/>
            <person name="Huan P."/>
            <person name="Dong B."/>
            <person name="Zhang L."/>
            <person name="Hu X."/>
            <person name="Sun X."/>
            <person name="Wang J."/>
            <person name="Zhao C."/>
            <person name="Wang Y."/>
            <person name="Wang D."/>
            <person name="Huang X."/>
            <person name="Wang R."/>
            <person name="Lv J."/>
            <person name="Li Y."/>
            <person name="Zhang Z."/>
            <person name="Liu B."/>
            <person name="Lu W."/>
            <person name="Hui Y."/>
            <person name="Liang J."/>
            <person name="Zhou Z."/>
            <person name="Hou R."/>
            <person name="Li X."/>
            <person name="Liu Y."/>
            <person name="Li H."/>
            <person name="Ning X."/>
            <person name="Lin Y."/>
            <person name="Zhao L."/>
            <person name="Xing Q."/>
            <person name="Dou J."/>
            <person name="Li Y."/>
            <person name="Mao J."/>
            <person name="Guo H."/>
            <person name="Dou H."/>
            <person name="Li T."/>
            <person name="Mu C."/>
            <person name="Jiang W."/>
            <person name="Fu Q."/>
            <person name="Fu X."/>
            <person name="Miao Y."/>
            <person name="Liu J."/>
            <person name="Yu Q."/>
            <person name="Li R."/>
            <person name="Liao H."/>
            <person name="Li X."/>
            <person name="Kong Y."/>
            <person name="Jiang Z."/>
            <person name="Chourrout D."/>
            <person name="Li R."/>
            <person name="Bao Z."/>
        </authorList>
    </citation>
    <scope>NUCLEOTIDE SEQUENCE [LARGE SCALE GENOMIC DNA]</scope>
    <source>
        <strain evidence="15 16">PY_sf001</strain>
    </source>
</reference>
<dbReference type="EC" id="2.7.12.1" evidence="2"/>
<dbReference type="InterPro" id="IPR051175">
    <property type="entry name" value="CLK_kinases"/>
</dbReference>
<evidence type="ECO:0000313" key="15">
    <source>
        <dbReference type="EMBL" id="OWF49171.1"/>
    </source>
</evidence>
<dbReference type="InterPro" id="IPR011009">
    <property type="entry name" value="Kinase-like_dom_sf"/>
</dbReference>
<dbReference type="PROSITE" id="PS00108">
    <property type="entry name" value="PROTEIN_KINASE_ST"/>
    <property type="match status" value="1"/>
</dbReference>
<feature type="compositionally biased region" description="Basic residues" evidence="13">
    <location>
        <begin position="64"/>
        <end position="80"/>
    </location>
</feature>
<keyword evidence="9" id="KW-0829">Tyrosine-protein kinase</keyword>
<dbReference type="SMART" id="SM00220">
    <property type="entry name" value="S_TKc"/>
    <property type="match status" value="1"/>
</dbReference>
<dbReference type="InterPro" id="IPR000719">
    <property type="entry name" value="Prot_kinase_dom"/>
</dbReference>
<evidence type="ECO:0000313" key="16">
    <source>
        <dbReference type="Proteomes" id="UP000242188"/>
    </source>
</evidence>
<dbReference type="PROSITE" id="PS00107">
    <property type="entry name" value="PROTEIN_KINASE_ATP"/>
    <property type="match status" value="1"/>
</dbReference>
<keyword evidence="6 12" id="KW-0547">Nucleotide-binding</keyword>
<dbReference type="PROSITE" id="PS50011">
    <property type="entry name" value="PROTEIN_KINASE_DOM"/>
    <property type="match status" value="1"/>
</dbReference>
<keyword evidence="5" id="KW-0808">Transferase</keyword>
<dbReference type="Gene3D" id="1.10.510.10">
    <property type="entry name" value="Transferase(Phosphotransferase) domain 1"/>
    <property type="match status" value="1"/>
</dbReference>
<evidence type="ECO:0000259" key="14">
    <source>
        <dbReference type="PROSITE" id="PS50011"/>
    </source>
</evidence>
<dbReference type="InterPro" id="IPR008271">
    <property type="entry name" value="Ser/Thr_kinase_AS"/>
</dbReference>
<sequence length="534" mass="64074">MDVLAGFVSRCASKFKLDFLWDNRYRKPLPTMPRLTRRRNRSRSRDSSFEYKRRRSDYYEDSRHRRSRSRSRSCDRRRRDHDHYHDYQDNSYRDRSYTPQRDRWDNQKHSRSRISRHYDESDNGSHYQSRDSSRHSRNRYQRRRRRRSYRHHRHTTFSSDTSKDESEAGPRVVDDEEGHLIYQPGDVLQARYEIVSTLGEGTFGKVVEVKDMQRNSERLALKIIKNIEKYREAAKLEINVLEKLRAKDPDGQFPCVNTIEWFDYHGHVCIAFEMLGLSVFDFLKDNHYIPYPIESVRHMAFQLCYAVNFLHENQLTHTDLKPENILFVNSDADVTFNPRKKRDEFVVKSTDIRLIDFGSATFDHEHHSTIVSTRHYRAPEVILELGWSQPCDVWSVGCIIFELYTGYTLFQTHDNKEHLAMMERILGSLPYRMVKKTKKTKYFYKGRLDWDSKSSSGRYVRESCRALERYLRDPENPDHRDLFDLINQMLEYDPTERLTLKQAMIHRVFDKYQVKPEGETSKDGDRERSHSLSR</sequence>
<keyword evidence="4" id="KW-0597">Phosphoprotein</keyword>
<feature type="region of interest" description="Disordered" evidence="13">
    <location>
        <begin position="515"/>
        <end position="534"/>
    </location>
</feature>
<dbReference type="Pfam" id="PF00069">
    <property type="entry name" value="Pkinase"/>
    <property type="match status" value="1"/>
</dbReference>
<keyword evidence="8 12" id="KW-0067">ATP-binding</keyword>
<comment type="subcellular location">
    <subcellularLocation>
        <location evidence="1">Nucleus</location>
    </subcellularLocation>
</comment>
<keyword evidence="3" id="KW-0723">Serine/threonine-protein kinase</keyword>
<evidence type="ECO:0000256" key="2">
    <source>
        <dbReference type="ARBA" id="ARBA00013203"/>
    </source>
</evidence>
<name>A0A210QKL8_MIZYE</name>
<accession>A0A210QKL8</accession>
<dbReference type="GO" id="GO:0004712">
    <property type="term" value="F:protein serine/threonine/tyrosine kinase activity"/>
    <property type="evidence" value="ECO:0007669"/>
    <property type="project" value="UniProtKB-EC"/>
</dbReference>
<protein>
    <recommendedName>
        <fullName evidence="2">dual-specificity kinase</fullName>
        <ecNumber evidence="2">2.7.12.1</ecNumber>
    </recommendedName>
</protein>
<comment type="caution">
    <text evidence="15">The sequence shown here is derived from an EMBL/GenBank/DDBJ whole genome shotgun (WGS) entry which is preliminary data.</text>
</comment>
<evidence type="ECO:0000256" key="11">
    <source>
        <dbReference type="ARBA" id="ARBA00037966"/>
    </source>
</evidence>